<dbReference type="EMBL" id="RCZD01000008">
    <property type="protein sequence ID" value="TPG60117.1"/>
    <property type="molecule type" value="Genomic_DNA"/>
</dbReference>
<dbReference type="InterPro" id="IPR058240">
    <property type="entry name" value="rSAM_sf"/>
</dbReference>
<dbReference type="Gene3D" id="3.20.20.70">
    <property type="entry name" value="Aldolase class I"/>
    <property type="match status" value="1"/>
</dbReference>
<dbReference type="OrthoDB" id="9782387at2"/>
<dbReference type="NCBIfam" id="TIGR04085">
    <property type="entry name" value="rSAM_more_4Fe4S"/>
    <property type="match status" value="1"/>
</dbReference>
<evidence type="ECO:0000256" key="1">
    <source>
        <dbReference type="ARBA" id="ARBA00001966"/>
    </source>
</evidence>
<reference evidence="7 8" key="1">
    <citation type="journal article" date="2019" name="Environ. Microbiol.">
        <title>Species interactions and distinct microbial communities in high Arctic permafrost affected cryosols are associated with the CH4 and CO2 gas fluxes.</title>
        <authorList>
            <person name="Altshuler I."/>
            <person name="Hamel J."/>
            <person name="Turney S."/>
            <person name="Magnuson E."/>
            <person name="Levesque R."/>
            <person name="Greer C."/>
            <person name="Whyte L.G."/>
        </authorList>
    </citation>
    <scope>NUCLEOTIDE SEQUENCE [LARGE SCALE GENOMIC DNA]</scope>
    <source>
        <strain evidence="7 8">E4</strain>
    </source>
</reference>
<evidence type="ECO:0000256" key="3">
    <source>
        <dbReference type="ARBA" id="ARBA00022723"/>
    </source>
</evidence>
<evidence type="ECO:0000256" key="4">
    <source>
        <dbReference type="ARBA" id="ARBA00023004"/>
    </source>
</evidence>
<organism evidence="7 8">
    <name type="scientific">Ewingella americana</name>
    <dbReference type="NCBI Taxonomy" id="41202"/>
    <lineage>
        <taxon>Bacteria</taxon>
        <taxon>Pseudomonadati</taxon>
        <taxon>Pseudomonadota</taxon>
        <taxon>Gammaproteobacteria</taxon>
        <taxon>Enterobacterales</taxon>
        <taxon>Yersiniaceae</taxon>
        <taxon>Ewingella</taxon>
    </lineage>
</organism>
<evidence type="ECO:0000313" key="7">
    <source>
        <dbReference type="EMBL" id="TPG60117.1"/>
    </source>
</evidence>
<evidence type="ECO:0000256" key="5">
    <source>
        <dbReference type="ARBA" id="ARBA00023014"/>
    </source>
</evidence>
<dbReference type="GO" id="GO:0051536">
    <property type="term" value="F:iron-sulfur cluster binding"/>
    <property type="evidence" value="ECO:0007669"/>
    <property type="project" value="UniProtKB-KW"/>
</dbReference>
<dbReference type="InterPro" id="IPR007197">
    <property type="entry name" value="rSAM"/>
</dbReference>
<dbReference type="InterPro" id="IPR023867">
    <property type="entry name" value="Sulphatase_maturase_rSAM"/>
</dbReference>
<gene>
    <name evidence="7" type="ORF">EAH77_16240</name>
</gene>
<keyword evidence="4" id="KW-0408">Iron</keyword>
<protein>
    <submittedName>
        <fullName evidence="7">SPASM domain-containing protein</fullName>
    </submittedName>
</protein>
<name>A0A502GCW8_9GAMM</name>
<dbReference type="Proteomes" id="UP000317663">
    <property type="component" value="Unassembled WGS sequence"/>
</dbReference>
<dbReference type="PANTHER" id="PTHR43273:SF3">
    <property type="entry name" value="ANAEROBIC SULFATASE-MATURATING ENZYME HOMOLOG ASLB-RELATED"/>
    <property type="match status" value="1"/>
</dbReference>
<evidence type="ECO:0000313" key="8">
    <source>
        <dbReference type="Proteomes" id="UP000317663"/>
    </source>
</evidence>
<dbReference type="SFLD" id="SFLDG01067">
    <property type="entry name" value="SPASM/twitch_domain_containing"/>
    <property type="match status" value="1"/>
</dbReference>
<dbReference type="RefSeq" id="WP_140473844.1">
    <property type="nucleotide sequence ID" value="NZ_RCZD01000008.1"/>
</dbReference>
<evidence type="ECO:0000256" key="2">
    <source>
        <dbReference type="ARBA" id="ARBA00022691"/>
    </source>
</evidence>
<dbReference type="GO" id="GO:0016491">
    <property type="term" value="F:oxidoreductase activity"/>
    <property type="evidence" value="ECO:0007669"/>
    <property type="project" value="InterPro"/>
</dbReference>
<evidence type="ECO:0000256" key="6">
    <source>
        <dbReference type="ARBA" id="ARBA00023601"/>
    </source>
</evidence>
<keyword evidence="8" id="KW-1185">Reference proteome</keyword>
<keyword evidence="5" id="KW-0411">Iron-sulfur</keyword>
<comment type="caution">
    <text evidence="7">The sequence shown here is derived from an EMBL/GenBank/DDBJ whole genome shotgun (WGS) entry which is preliminary data.</text>
</comment>
<keyword evidence="2" id="KW-0949">S-adenosyl-L-methionine</keyword>
<dbReference type="InterPro" id="IPR023885">
    <property type="entry name" value="4Fe4S-binding_SPASM_dom"/>
</dbReference>
<dbReference type="AlphaFoldDB" id="A0A502GCW8"/>
<dbReference type="GO" id="GO:0046872">
    <property type="term" value="F:metal ion binding"/>
    <property type="evidence" value="ECO:0007669"/>
    <property type="project" value="UniProtKB-KW"/>
</dbReference>
<dbReference type="CDD" id="cd01335">
    <property type="entry name" value="Radical_SAM"/>
    <property type="match status" value="1"/>
</dbReference>
<dbReference type="SFLD" id="SFLDS00029">
    <property type="entry name" value="Radical_SAM"/>
    <property type="match status" value="1"/>
</dbReference>
<dbReference type="InterPro" id="IPR013785">
    <property type="entry name" value="Aldolase_TIM"/>
</dbReference>
<keyword evidence="3" id="KW-0479">Metal-binding</keyword>
<comment type="cofactor">
    <cofactor evidence="1">
        <name>[4Fe-4S] cluster</name>
        <dbReference type="ChEBI" id="CHEBI:49883"/>
    </cofactor>
</comment>
<comment type="similarity">
    <text evidence="6">Belongs to the radical SAM superfamily. Anaerobic sulfatase-maturating enzyme family.</text>
</comment>
<dbReference type="SUPFAM" id="SSF102114">
    <property type="entry name" value="Radical SAM enzymes"/>
    <property type="match status" value="1"/>
</dbReference>
<sequence>MIFTFQTEDGSQEIQYSTEFHILMSNGKEFFKEEVDVSEHHAHVMQRGKLRNPKVLRIQLGQKCNMACSYCLQDPLGDKEDLNATNEVSAFIAKLKATIDFSDLERIELWGGEPLLYWRKIQIILEELDSKDVTWSMVTNATKLKCRHVGEIRNTKGDWNIAISHDGLGHAELRGKEDPFKIESAKRAFDLLMSPNPEKNSVSVSINSMISENNWDVYSNLKYFHAINPNLLVNFELLSAYDDSSMSHVLDKNMIKHMDSLERVIKEASFAQISGKPAPFGNNSLVHFSMGFYPLLKSFQVKNTAPDHYGCGVDNDQVLSTDLKGVLLPCQNTSAADFGFGTLDTIDASKMTEKVQLTDKSKCESCPVVRLCKRGCPLNSTDSSYFKKNCSARYGHYMQLLQTTMTLGLQQSSPFRLKREELSVRNI</sequence>
<dbReference type="PANTHER" id="PTHR43273">
    <property type="entry name" value="ANAEROBIC SULFATASE-MATURATING ENZYME HOMOLOG ASLB-RELATED"/>
    <property type="match status" value="1"/>
</dbReference>
<accession>A0A502GCW8</accession>
<proteinExistence type="inferred from homology"/>